<proteinExistence type="predicted"/>
<feature type="transmembrane region" description="Helical" evidence="6">
    <location>
        <begin position="136"/>
        <end position="156"/>
    </location>
</feature>
<accession>A0A7H9B1Q0</accession>
<dbReference type="Gene3D" id="1.20.1250.20">
    <property type="entry name" value="MFS general substrate transporter like domains"/>
    <property type="match status" value="2"/>
</dbReference>
<feature type="compositionally biased region" description="Pro residues" evidence="5">
    <location>
        <begin position="309"/>
        <end position="320"/>
    </location>
</feature>
<evidence type="ECO:0000256" key="6">
    <source>
        <dbReference type="SAM" id="Phobius"/>
    </source>
</evidence>
<evidence type="ECO:0000256" key="2">
    <source>
        <dbReference type="ARBA" id="ARBA00022692"/>
    </source>
</evidence>
<feature type="transmembrane region" description="Helical" evidence="6">
    <location>
        <begin position="168"/>
        <end position="191"/>
    </location>
</feature>
<dbReference type="EMBL" id="CP058607">
    <property type="protein sequence ID" value="QLG72417.1"/>
    <property type="molecule type" value="Genomic_DNA"/>
</dbReference>
<evidence type="ECO:0000256" key="3">
    <source>
        <dbReference type="ARBA" id="ARBA00022989"/>
    </source>
</evidence>
<dbReference type="GO" id="GO:0000329">
    <property type="term" value="C:fungal-type vacuole membrane"/>
    <property type="evidence" value="ECO:0007669"/>
    <property type="project" value="TreeGrafter"/>
</dbReference>
<dbReference type="SUPFAM" id="SSF103473">
    <property type="entry name" value="MFS general substrate transporter"/>
    <property type="match status" value="1"/>
</dbReference>
<dbReference type="Proteomes" id="UP000509704">
    <property type="component" value="Chromosome 4"/>
</dbReference>
<evidence type="ECO:0000256" key="5">
    <source>
        <dbReference type="SAM" id="MobiDB-lite"/>
    </source>
</evidence>
<feature type="transmembrane region" description="Helical" evidence="6">
    <location>
        <begin position="404"/>
        <end position="429"/>
    </location>
</feature>
<feature type="region of interest" description="Disordered" evidence="5">
    <location>
        <begin position="302"/>
        <end position="352"/>
    </location>
</feature>
<sequence length="657" mass="72528">MRPPSRSEQATCFVGSGIVALGAGTPYLLSFYAPQLLAKCNLPVSNLSTLSLAMSLGSSLLGFFAGIVIDKSVAGSCLIGALCTFSAYSILHYCYVHELANVPLIAFGLTLVGFGSVSGFYAAVKCCTTNFPHHRGTAGAFPVALYALAGMLFSTICTEVFGDDVEGIFKFLTYVCSSMIFVGCWTMKIMVTPKARKVKRRNSSIDQQVPNSRGSNSNMSETPSTQPIMISSERQGNEIPHSFPVHSQNRNGSLSSTSSSSLASSFQSLWSNKRSDSFIWSKDLPGSLSFWGWGRVRDEDALSESPSAHPFPPPSMPQLPPLSRTRQSYSSTNSSPRRQRFDSFTNLDRTDSFKRDQPGAHVLQRGTNNEVFTNMEDSTRNSIYKESSSWKNSHVFRTMKKPRFILYFIILATLQGIGQMYIFSVGFIVQTQVYSTSPEKYKLNPESIQSLQVSIISILSFLGRLSSGPFSDLLVKKLKAQRLWNIVVAGILFVYASLQMLQVSHVNLSAIMEGPDNIKNISFCSALFGYGFGILFGTFPSIIADAFGTEGFSTIWGLSTSGGLFTVKYFCSVLGVDLQNHVEDGKKYCEKGTVCYSHTFHLTAFFAMLVTVFTLAVITVSFWERKHRHELMPDSHHVEYLLTEEDENEEHEGSTQV</sequence>
<reference evidence="8 9" key="1">
    <citation type="submission" date="2020-07" db="EMBL/GenBank/DDBJ databases">
        <title>The yeast mating-type switching endonuclease HO is a domesticated member of an unorthodox homing genetic element family.</title>
        <authorList>
            <person name="Coughlan A.Y."/>
            <person name="Lombardi L."/>
            <person name="Braun-Galleani S."/>
            <person name="Martos A.R."/>
            <person name="Galeote V."/>
            <person name="Bigey F."/>
            <person name="Dequin S."/>
            <person name="Byrne K.P."/>
            <person name="Wolfe K.H."/>
        </authorList>
    </citation>
    <scope>NUCLEOTIDE SEQUENCE [LARGE SCALE GENOMIC DNA]</scope>
    <source>
        <strain evidence="8 9">NRRL Y-6702</strain>
    </source>
</reference>
<dbReference type="GeneID" id="59236141"/>
<dbReference type="InterPro" id="IPR010658">
    <property type="entry name" value="Nodulin-like"/>
</dbReference>
<dbReference type="OrthoDB" id="410267at2759"/>
<keyword evidence="3 6" id="KW-1133">Transmembrane helix</keyword>
<name>A0A7H9B1Q0_ZYGMR</name>
<feature type="compositionally biased region" description="Polar residues" evidence="5">
    <location>
        <begin position="204"/>
        <end position="225"/>
    </location>
</feature>
<feature type="transmembrane region" description="Helical" evidence="6">
    <location>
        <begin position="76"/>
        <end position="96"/>
    </location>
</feature>
<evidence type="ECO:0000313" key="9">
    <source>
        <dbReference type="Proteomes" id="UP000509704"/>
    </source>
</evidence>
<dbReference type="InterPro" id="IPR036259">
    <property type="entry name" value="MFS_trans_sf"/>
</dbReference>
<feature type="transmembrane region" description="Helical" evidence="6">
    <location>
        <begin position="520"/>
        <end position="543"/>
    </location>
</feature>
<dbReference type="PANTHER" id="PTHR21576">
    <property type="entry name" value="UNCHARACTERIZED NODULIN-LIKE PROTEIN"/>
    <property type="match status" value="1"/>
</dbReference>
<feature type="region of interest" description="Disordered" evidence="5">
    <location>
        <begin position="237"/>
        <end position="258"/>
    </location>
</feature>
<gene>
    <name evidence="8" type="ORF">HG535_0D01250</name>
</gene>
<feature type="transmembrane region" description="Helical" evidence="6">
    <location>
        <begin position="49"/>
        <end position="69"/>
    </location>
</feature>
<evidence type="ECO:0000256" key="4">
    <source>
        <dbReference type="ARBA" id="ARBA00023136"/>
    </source>
</evidence>
<comment type="subcellular location">
    <subcellularLocation>
        <location evidence="1">Membrane</location>
        <topology evidence="1">Multi-pass membrane protein</topology>
    </subcellularLocation>
</comment>
<evidence type="ECO:0000259" key="7">
    <source>
        <dbReference type="Pfam" id="PF06813"/>
    </source>
</evidence>
<feature type="transmembrane region" description="Helical" evidence="6">
    <location>
        <begin position="12"/>
        <end position="29"/>
    </location>
</feature>
<keyword evidence="9" id="KW-1185">Reference proteome</keyword>
<feature type="compositionally biased region" description="Polar residues" evidence="5">
    <location>
        <begin position="324"/>
        <end position="347"/>
    </location>
</feature>
<organism evidence="8 9">
    <name type="scientific">Zygotorulaspora mrakii</name>
    <name type="common">Zygosaccharomyces mrakii</name>
    <dbReference type="NCBI Taxonomy" id="42260"/>
    <lineage>
        <taxon>Eukaryota</taxon>
        <taxon>Fungi</taxon>
        <taxon>Dikarya</taxon>
        <taxon>Ascomycota</taxon>
        <taxon>Saccharomycotina</taxon>
        <taxon>Saccharomycetes</taxon>
        <taxon>Saccharomycetales</taxon>
        <taxon>Saccharomycetaceae</taxon>
        <taxon>Zygotorulaspora</taxon>
    </lineage>
</organism>
<keyword evidence="2 6" id="KW-0812">Transmembrane</keyword>
<feature type="domain" description="Nodulin-like" evidence="7">
    <location>
        <begin position="12"/>
        <end position="200"/>
    </location>
</feature>
<feature type="transmembrane region" description="Helical" evidence="6">
    <location>
        <begin position="600"/>
        <end position="623"/>
    </location>
</feature>
<dbReference type="RefSeq" id="XP_037144145.1">
    <property type="nucleotide sequence ID" value="XM_037288250.1"/>
</dbReference>
<dbReference type="Pfam" id="PF06813">
    <property type="entry name" value="Nodulin-like"/>
    <property type="match status" value="1"/>
</dbReference>
<feature type="transmembrane region" description="Helical" evidence="6">
    <location>
        <begin position="483"/>
        <end position="500"/>
    </location>
</feature>
<evidence type="ECO:0000256" key="1">
    <source>
        <dbReference type="ARBA" id="ARBA00004141"/>
    </source>
</evidence>
<keyword evidence="4 6" id="KW-0472">Membrane</keyword>
<protein>
    <recommendedName>
        <fullName evidence="7">Nodulin-like domain-containing protein</fullName>
    </recommendedName>
</protein>
<evidence type="ECO:0000313" key="8">
    <source>
        <dbReference type="EMBL" id="QLG72417.1"/>
    </source>
</evidence>
<feature type="transmembrane region" description="Helical" evidence="6">
    <location>
        <begin position="102"/>
        <end position="124"/>
    </location>
</feature>
<feature type="region of interest" description="Disordered" evidence="5">
    <location>
        <begin position="200"/>
        <end position="225"/>
    </location>
</feature>
<dbReference type="AlphaFoldDB" id="A0A7H9B1Q0"/>
<dbReference type="PANTHER" id="PTHR21576:SF166">
    <property type="entry name" value="ADR278WP"/>
    <property type="match status" value="1"/>
</dbReference>
<dbReference type="KEGG" id="zmk:HG535_0D01250"/>